<dbReference type="EMBL" id="JAFCJH010000119">
    <property type="protein sequence ID" value="MBR0801853.1"/>
    <property type="molecule type" value="Genomic_DNA"/>
</dbReference>
<keyword evidence="3" id="KW-1185">Reference proteome</keyword>
<feature type="region of interest" description="Disordered" evidence="1">
    <location>
        <begin position="1"/>
        <end position="30"/>
    </location>
</feature>
<organism evidence="2 3">
    <name type="scientific">Bradyrhizobium jicamae</name>
    <dbReference type="NCBI Taxonomy" id="280332"/>
    <lineage>
        <taxon>Bacteria</taxon>
        <taxon>Pseudomonadati</taxon>
        <taxon>Pseudomonadota</taxon>
        <taxon>Alphaproteobacteria</taxon>
        <taxon>Hyphomicrobiales</taxon>
        <taxon>Nitrobacteraceae</taxon>
        <taxon>Bradyrhizobium</taxon>
    </lineage>
</organism>
<accession>A0ABS5FYH1</accession>
<sequence>MDTKERKTPVRRPVQFAGPEAGDRHRPQAAKIDLEKPKSIFKGFSKLF</sequence>
<proteinExistence type="predicted"/>
<name>A0ABS5FYH1_9BRAD</name>
<reference evidence="3" key="1">
    <citation type="journal article" date="2021" name="ISME J.">
        <title>Evolutionary origin and ecological implication of a unique nif island in free-living Bradyrhizobium lineages.</title>
        <authorList>
            <person name="Tao J."/>
        </authorList>
    </citation>
    <scope>NUCLEOTIDE SEQUENCE [LARGE SCALE GENOMIC DNA]</scope>
    <source>
        <strain evidence="3">SZCCT0434</strain>
    </source>
</reference>
<dbReference type="Proteomes" id="UP001315278">
    <property type="component" value="Unassembled WGS sequence"/>
</dbReference>
<evidence type="ECO:0000313" key="2">
    <source>
        <dbReference type="EMBL" id="MBR0801853.1"/>
    </source>
</evidence>
<gene>
    <name evidence="2" type="ORF">JQ615_41740</name>
</gene>
<evidence type="ECO:0000313" key="3">
    <source>
        <dbReference type="Proteomes" id="UP001315278"/>
    </source>
</evidence>
<dbReference type="RefSeq" id="WP_212495741.1">
    <property type="nucleotide sequence ID" value="NZ_JAFCJH010000119.1"/>
</dbReference>
<comment type="caution">
    <text evidence="2">The sequence shown here is derived from an EMBL/GenBank/DDBJ whole genome shotgun (WGS) entry which is preliminary data.</text>
</comment>
<feature type="compositionally biased region" description="Basic and acidic residues" evidence="1">
    <location>
        <begin position="21"/>
        <end position="30"/>
    </location>
</feature>
<evidence type="ECO:0000256" key="1">
    <source>
        <dbReference type="SAM" id="MobiDB-lite"/>
    </source>
</evidence>
<protein>
    <submittedName>
        <fullName evidence="2">Uncharacterized protein</fullName>
    </submittedName>
</protein>